<sequence length="71" mass="8143">MPKMKRKSRIGIYFDRKALLKFILPLAFITAIIGGFLMFGGLHYIKVPLNFNSEPWQGTSETCPDPDLKNR</sequence>
<name>A0A1W6N2Y4_9PROT</name>
<reference evidence="2 3" key="1">
    <citation type="submission" date="2014-06" db="EMBL/GenBank/DDBJ databases">
        <title>The genome of the endonuclear symbiont Nucleicultrix amoebiphila.</title>
        <authorList>
            <person name="Schulz F."/>
            <person name="Horn M."/>
        </authorList>
    </citation>
    <scope>NUCLEOTIDE SEQUENCE [LARGE SCALE GENOMIC DNA]</scope>
    <source>
        <strain evidence="2 3">FS5</strain>
    </source>
</reference>
<feature type="transmembrane region" description="Helical" evidence="1">
    <location>
        <begin position="20"/>
        <end position="45"/>
    </location>
</feature>
<keyword evidence="3" id="KW-1185">Reference proteome</keyword>
<dbReference type="RefSeq" id="WP_085783621.1">
    <property type="nucleotide sequence ID" value="NZ_CP008743.1"/>
</dbReference>
<evidence type="ECO:0000313" key="2">
    <source>
        <dbReference type="EMBL" id="ARN84257.1"/>
    </source>
</evidence>
<evidence type="ECO:0000313" key="3">
    <source>
        <dbReference type="Proteomes" id="UP000237351"/>
    </source>
</evidence>
<keyword evidence="1" id="KW-0472">Membrane</keyword>
<gene>
    <name evidence="2" type="ORF">GQ61_01670</name>
</gene>
<proteinExistence type="predicted"/>
<protein>
    <submittedName>
        <fullName evidence="2">Uncharacterized protein</fullName>
    </submittedName>
</protein>
<evidence type="ECO:0000256" key="1">
    <source>
        <dbReference type="SAM" id="Phobius"/>
    </source>
</evidence>
<dbReference type="KEGG" id="naf:GQ61_01670"/>
<organism evidence="2 3">
    <name type="scientific">Candidatus Nucleicultrix amoebiphila FS5</name>
    <dbReference type="NCBI Taxonomy" id="1414854"/>
    <lineage>
        <taxon>Bacteria</taxon>
        <taxon>Pseudomonadati</taxon>
        <taxon>Pseudomonadota</taxon>
        <taxon>Alphaproteobacteria</taxon>
        <taxon>Holosporales</taxon>
        <taxon>Candidatus Nucleicultricaceae</taxon>
        <taxon>Candidatus Nucleicultrix</taxon>
    </lineage>
</organism>
<keyword evidence="1" id="KW-0812">Transmembrane</keyword>
<keyword evidence="1" id="KW-1133">Transmembrane helix</keyword>
<dbReference type="AlphaFoldDB" id="A0A1W6N2Y4"/>
<dbReference type="EMBL" id="CP008743">
    <property type="protein sequence ID" value="ARN84257.1"/>
    <property type="molecule type" value="Genomic_DNA"/>
</dbReference>
<accession>A0A1W6N2Y4</accession>
<dbReference type="Proteomes" id="UP000237351">
    <property type="component" value="Chromosome"/>
</dbReference>